<organism evidence="4 5">
    <name type="scientific">Hoylesella buccalis DNF00853</name>
    <dbReference type="NCBI Taxonomy" id="1401074"/>
    <lineage>
        <taxon>Bacteria</taxon>
        <taxon>Pseudomonadati</taxon>
        <taxon>Bacteroidota</taxon>
        <taxon>Bacteroidia</taxon>
        <taxon>Bacteroidales</taxon>
        <taxon>Prevotellaceae</taxon>
        <taxon>Hoylesella</taxon>
    </lineage>
</organism>
<protein>
    <submittedName>
        <fullName evidence="4">Uncharacterized protein</fullName>
    </submittedName>
</protein>
<proteinExistence type="predicted"/>
<name>A0A095ZM23_9BACT</name>
<feature type="repeat" description="ANK" evidence="3">
    <location>
        <begin position="148"/>
        <end position="180"/>
    </location>
</feature>
<dbReference type="Pfam" id="PF12796">
    <property type="entry name" value="Ank_2"/>
    <property type="match status" value="1"/>
</dbReference>
<dbReference type="Gene3D" id="1.25.40.20">
    <property type="entry name" value="Ankyrin repeat-containing domain"/>
    <property type="match status" value="2"/>
</dbReference>
<dbReference type="Pfam" id="PF00023">
    <property type="entry name" value="Ank"/>
    <property type="match status" value="1"/>
</dbReference>
<dbReference type="PANTHER" id="PTHR24171:SF9">
    <property type="entry name" value="ANKYRIN REPEAT DOMAIN-CONTAINING PROTEIN 39"/>
    <property type="match status" value="1"/>
</dbReference>
<dbReference type="SMART" id="SM00248">
    <property type="entry name" value="ANK"/>
    <property type="match status" value="5"/>
</dbReference>
<evidence type="ECO:0000256" key="3">
    <source>
        <dbReference type="PROSITE-ProRule" id="PRU00023"/>
    </source>
</evidence>
<keyword evidence="1" id="KW-0677">Repeat</keyword>
<evidence type="ECO:0000256" key="1">
    <source>
        <dbReference type="ARBA" id="ARBA00022737"/>
    </source>
</evidence>
<comment type="caution">
    <text evidence="4">The sequence shown here is derived from an EMBL/GenBank/DDBJ whole genome shotgun (WGS) entry which is preliminary data.</text>
</comment>
<reference evidence="4 5" key="1">
    <citation type="submission" date="2014-07" db="EMBL/GenBank/DDBJ databases">
        <authorList>
            <person name="McCorrison J."/>
            <person name="Sanka R."/>
            <person name="Torralba M."/>
            <person name="Gillis M."/>
            <person name="Haft D.H."/>
            <person name="Methe B."/>
            <person name="Sutton G."/>
            <person name="Nelson K.E."/>
        </authorList>
    </citation>
    <scope>NUCLEOTIDE SEQUENCE [LARGE SCALE GENOMIC DNA]</scope>
    <source>
        <strain evidence="4 5">DNF00853</strain>
    </source>
</reference>
<dbReference type="SUPFAM" id="SSF48403">
    <property type="entry name" value="Ankyrin repeat"/>
    <property type="match status" value="1"/>
</dbReference>
<accession>A0A095ZM23</accession>
<dbReference type="RefSeq" id="WP_081941850.1">
    <property type="nucleotide sequence ID" value="NZ_JRNN01000043.1"/>
</dbReference>
<feature type="repeat" description="ANK" evidence="3">
    <location>
        <begin position="110"/>
        <end position="144"/>
    </location>
</feature>
<dbReference type="PROSITE" id="PS51257">
    <property type="entry name" value="PROKAR_LIPOPROTEIN"/>
    <property type="match status" value="1"/>
</dbReference>
<dbReference type="OrthoDB" id="1942479at2"/>
<dbReference type="InterPro" id="IPR036770">
    <property type="entry name" value="Ankyrin_rpt-contain_sf"/>
</dbReference>
<gene>
    <name evidence="4" type="ORF">HMPREF2137_04830</name>
</gene>
<keyword evidence="2 3" id="KW-0040">ANK repeat</keyword>
<feature type="repeat" description="ANK" evidence="3">
    <location>
        <begin position="76"/>
        <end position="108"/>
    </location>
</feature>
<dbReference type="PROSITE" id="PS50088">
    <property type="entry name" value="ANK_REPEAT"/>
    <property type="match status" value="3"/>
</dbReference>
<evidence type="ECO:0000313" key="4">
    <source>
        <dbReference type="EMBL" id="KGF35426.1"/>
    </source>
</evidence>
<dbReference type="EMBL" id="JRNN01000043">
    <property type="protein sequence ID" value="KGF35426.1"/>
    <property type="molecule type" value="Genomic_DNA"/>
</dbReference>
<evidence type="ECO:0000256" key="2">
    <source>
        <dbReference type="ARBA" id="ARBA00023043"/>
    </source>
</evidence>
<dbReference type="AlphaFoldDB" id="A0A095ZM23"/>
<dbReference type="InterPro" id="IPR002110">
    <property type="entry name" value="Ankyrin_rpt"/>
</dbReference>
<evidence type="ECO:0000313" key="5">
    <source>
        <dbReference type="Proteomes" id="UP000029556"/>
    </source>
</evidence>
<sequence length="289" mass="32733">MMRIFRFMLAFFMTIVSCSNIDQYTDKKKLSPNDYRLYQGTIVWPLARAAHNGNLELIKNILANNPKLANVKDSIFGNTMLMMSVMNQDLDLFNALIDNGAIVNYHNTFGGETPLIEACSYKQYDSNFAKKLVENGADINDTTCSTNIHISPLMAAAKCGNTSIAKYLIERGANINYRNNFGSTALGEAMLTQKYDIVLLLLAHGADFTSPIYNGLDEYGKSTMPVYLLDALRDAMIEIGTAQYNEKRMIIKFLKSRGFDYNTVPIPDYVIKRAKDIYPSTWQDYLRMY</sequence>
<dbReference type="Proteomes" id="UP000029556">
    <property type="component" value="Unassembled WGS sequence"/>
</dbReference>
<dbReference type="PANTHER" id="PTHR24171">
    <property type="entry name" value="ANKYRIN REPEAT DOMAIN-CONTAINING PROTEIN 39-RELATED"/>
    <property type="match status" value="1"/>
</dbReference>
<dbReference type="PROSITE" id="PS50297">
    <property type="entry name" value="ANK_REP_REGION"/>
    <property type="match status" value="2"/>
</dbReference>